<protein>
    <recommendedName>
        <fullName evidence="8">Major facilitator superfamily (MFS) profile domain-containing protein</fullName>
    </recommendedName>
</protein>
<dbReference type="Gene3D" id="1.20.1720.10">
    <property type="entry name" value="Multidrug resistance protein D"/>
    <property type="match status" value="1"/>
</dbReference>
<organism evidence="9">
    <name type="scientific">marine metagenome</name>
    <dbReference type="NCBI Taxonomy" id="408172"/>
    <lineage>
        <taxon>unclassified sequences</taxon>
        <taxon>metagenomes</taxon>
        <taxon>ecological metagenomes</taxon>
    </lineage>
</organism>
<dbReference type="PANTHER" id="PTHR42718:SF42">
    <property type="entry name" value="EXPORT PROTEIN"/>
    <property type="match status" value="1"/>
</dbReference>
<feature type="transmembrane region" description="Helical" evidence="7">
    <location>
        <begin position="51"/>
        <end position="70"/>
    </location>
</feature>
<dbReference type="NCBIfam" id="TIGR00711">
    <property type="entry name" value="efflux_EmrB"/>
    <property type="match status" value="1"/>
</dbReference>
<reference evidence="9" key="1">
    <citation type="submission" date="2018-05" db="EMBL/GenBank/DDBJ databases">
        <authorList>
            <person name="Lanie J.A."/>
            <person name="Ng W.-L."/>
            <person name="Kazmierczak K.M."/>
            <person name="Andrzejewski T.M."/>
            <person name="Davidsen T.M."/>
            <person name="Wayne K.J."/>
            <person name="Tettelin H."/>
            <person name="Glass J.I."/>
            <person name="Rusch D."/>
            <person name="Podicherti R."/>
            <person name="Tsui H.-C.T."/>
            <person name="Winkler M.E."/>
        </authorList>
    </citation>
    <scope>NUCLEOTIDE SEQUENCE</scope>
</reference>
<dbReference type="EMBL" id="UINC01030580">
    <property type="protein sequence ID" value="SVB15204.1"/>
    <property type="molecule type" value="Genomic_DNA"/>
</dbReference>
<evidence type="ECO:0000259" key="8">
    <source>
        <dbReference type="PROSITE" id="PS50850"/>
    </source>
</evidence>
<accession>A0A382BNF1</accession>
<name>A0A382BNF1_9ZZZZ</name>
<feature type="transmembrane region" description="Helical" evidence="7">
    <location>
        <begin position="79"/>
        <end position="98"/>
    </location>
</feature>
<feature type="transmembrane region" description="Helical" evidence="7">
    <location>
        <begin position="357"/>
        <end position="376"/>
    </location>
</feature>
<evidence type="ECO:0000256" key="6">
    <source>
        <dbReference type="ARBA" id="ARBA00023136"/>
    </source>
</evidence>
<feature type="transmembrane region" description="Helical" evidence="7">
    <location>
        <begin position="333"/>
        <end position="351"/>
    </location>
</feature>
<dbReference type="PRINTS" id="PR01036">
    <property type="entry name" value="TCRTETB"/>
</dbReference>
<dbReference type="PANTHER" id="PTHR42718">
    <property type="entry name" value="MAJOR FACILITATOR SUPERFAMILY MULTIDRUG TRANSPORTER MFSC"/>
    <property type="match status" value="1"/>
</dbReference>
<feature type="transmembrane region" description="Helical" evidence="7">
    <location>
        <begin position="168"/>
        <end position="189"/>
    </location>
</feature>
<feature type="transmembrane region" description="Helical" evidence="7">
    <location>
        <begin position="231"/>
        <end position="248"/>
    </location>
</feature>
<dbReference type="GO" id="GO:0022857">
    <property type="term" value="F:transmembrane transporter activity"/>
    <property type="evidence" value="ECO:0007669"/>
    <property type="project" value="InterPro"/>
</dbReference>
<evidence type="ECO:0000313" key="9">
    <source>
        <dbReference type="EMBL" id="SVB15204.1"/>
    </source>
</evidence>
<dbReference type="PROSITE" id="PS50850">
    <property type="entry name" value="MFS"/>
    <property type="match status" value="1"/>
</dbReference>
<keyword evidence="6 7" id="KW-0472">Membrane</keyword>
<keyword evidence="3" id="KW-1003">Cell membrane</keyword>
<feature type="transmembrane region" description="Helical" evidence="7">
    <location>
        <begin position="269"/>
        <end position="291"/>
    </location>
</feature>
<keyword evidence="5 7" id="KW-1133">Transmembrane helix</keyword>
<dbReference type="Gene3D" id="1.20.1250.20">
    <property type="entry name" value="MFS general substrate transporter like domains"/>
    <property type="match status" value="1"/>
</dbReference>
<feature type="non-terminal residue" evidence="9">
    <location>
        <position position="436"/>
    </location>
</feature>
<evidence type="ECO:0000256" key="7">
    <source>
        <dbReference type="SAM" id="Phobius"/>
    </source>
</evidence>
<dbReference type="SUPFAM" id="SSF103473">
    <property type="entry name" value="MFS general substrate transporter"/>
    <property type="match status" value="1"/>
</dbReference>
<dbReference type="GO" id="GO:0005886">
    <property type="term" value="C:plasma membrane"/>
    <property type="evidence" value="ECO:0007669"/>
    <property type="project" value="UniProtKB-SubCell"/>
</dbReference>
<evidence type="ECO:0000256" key="5">
    <source>
        <dbReference type="ARBA" id="ARBA00022989"/>
    </source>
</evidence>
<comment type="subcellular location">
    <subcellularLocation>
        <location evidence="1">Cell membrane</location>
        <topology evidence="1">Multi-pass membrane protein</topology>
    </subcellularLocation>
</comment>
<feature type="transmembrane region" description="Helical" evidence="7">
    <location>
        <begin position="201"/>
        <end position="219"/>
    </location>
</feature>
<evidence type="ECO:0000256" key="4">
    <source>
        <dbReference type="ARBA" id="ARBA00022692"/>
    </source>
</evidence>
<dbReference type="CDD" id="cd17321">
    <property type="entry name" value="MFS_MMR_MDR_like"/>
    <property type="match status" value="1"/>
</dbReference>
<keyword evidence="2" id="KW-0813">Transport</keyword>
<evidence type="ECO:0000256" key="3">
    <source>
        <dbReference type="ARBA" id="ARBA00022475"/>
    </source>
</evidence>
<dbReference type="InterPro" id="IPR011701">
    <property type="entry name" value="MFS"/>
</dbReference>
<evidence type="ECO:0000256" key="2">
    <source>
        <dbReference type="ARBA" id="ARBA00022448"/>
    </source>
</evidence>
<gene>
    <name evidence="9" type="ORF">METZ01_LOCUS168058</name>
</gene>
<feature type="transmembrane region" description="Helical" evidence="7">
    <location>
        <begin position="110"/>
        <end position="130"/>
    </location>
</feature>
<sequence>MDAQKVHERRWLILSVMSLSLVITLLNNVTVNVALPELSKDLGADNTELQWIMDAYVVVFGGMLLVMGAVGDRFGRKPALMMGLAVVGLVSALTAQYATTSDHVIGARALMGLGAALVMPATLSIIVVVFPPEERGKAVGIWVGMAGIGAPIGLLVGGWAVENFDWRMVFWINPPIIALAMVLGMLLVPNSRDEKETPMDPVGAALSVGALGSILYAIIEGPSAGWTSNEVVGLGTLGLILAVLFVRWEMRTEYPMLPIEFFRDRGFALGLIAISLAFFVMFSFMFTQMLHFQLVRGHSAFEAALRFLPLPLGLMPMAANSDRLCAKFGNNNVVAVGLTLVAIAMLIFSTVEIGTDYLVLGLIFFLTGMGMGLTMAPSTTMVMDSIPHDKAGVGSATNDASREIGGAFGIAIVGSVLNEIYQSKLVVPGGLEEHSG</sequence>
<feature type="transmembrane region" description="Helical" evidence="7">
    <location>
        <begin position="142"/>
        <end position="162"/>
    </location>
</feature>
<dbReference type="AlphaFoldDB" id="A0A382BNF1"/>
<dbReference type="InterPro" id="IPR020846">
    <property type="entry name" value="MFS_dom"/>
</dbReference>
<dbReference type="InterPro" id="IPR004638">
    <property type="entry name" value="EmrB-like"/>
</dbReference>
<feature type="domain" description="Major facilitator superfamily (MFS) profile" evidence="8">
    <location>
        <begin position="13"/>
        <end position="436"/>
    </location>
</feature>
<proteinExistence type="predicted"/>
<evidence type="ECO:0000256" key="1">
    <source>
        <dbReference type="ARBA" id="ARBA00004651"/>
    </source>
</evidence>
<feature type="transmembrane region" description="Helical" evidence="7">
    <location>
        <begin position="12"/>
        <end position="31"/>
    </location>
</feature>
<dbReference type="Pfam" id="PF07690">
    <property type="entry name" value="MFS_1"/>
    <property type="match status" value="1"/>
</dbReference>
<keyword evidence="4 7" id="KW-0812">Transmembrane</keyword>
<dbReference type="InterPro" id="IPR036259">
    <property type="entry name" value="MFS_trans_sf"/>
</dbReference>